<name>A0A1J5PT21_9ZZZZ</name>
<organism evidence="1">
    <name type="scientific">mine drainage metagenome</name>
    <dbReference type="NCBI Taxonomy" id="410659"/>
    <lineage>
        <taxon>unclassified sequences</taxon>
        <taxon>metagenomes</taxon>
        <taxon>ecological metagenomes</taxon>
    </lineage>
</organism>
<reference evidence="1" key="1">
    <citation type="submission" date="2016-10" db="EMBL/GenBank/DDBJ databases">
        <title>Sequence of Gallionella enrichment culture.</title>
        <authorList>
            <person name="Poehlein A."/>
            <person name="Muehling M."/>
            <person name="Daniel R."/>
        </authorList>
    </citation>
    <scope>NUCLEOTIDE SEQUENCE</scope>
</reference>
<comment type="caution">
    <text evidence="1">The sequence shown here is derived from an EMBL/GenBank/DDBJ whole genome shotgun (WGS) entry which is preliminary data.</text>
</comment>
<gene>
    <name evidence="1" type="ORF">GALL_443880</name>
</gene>
<evidence type="ECO:0000313" key="1">
    <source>
        <dbReference type="EMBL" id="OIQ73968.1"/>
    </source>
</evidence>
<proteinExistence type="predicted"/>
<accession>A0A1J5PT21</accession>
<sequence length="149" mass="16430">MLHEIPMPGDAVRLDGNFLWLKEGAIGVIGGHIGEARDSYFLTFSASAYRQHQDHGSVSCSGGPVPQVGIDDLIPTGETISQRFWRFKGGEVRAHNGEDYWLDVPLWSWTPQQLRAKVDAALGTARFWEREGAPGIIDAVRARAFLAVL</sequence>
<dbReference type="EMBL" id="MLJW01002672">
    <property type="protein sequence ID" value="OIQ73968.1"/>
    <property type="molecule type" value="Genomic_DNA"/>
</dbReference>
<protein>
    <submittedName>
        <fullName evidence="1">Uncharacterized protein</fullName>
    </submittedName>
</protein>
<dbReference type="AlphaFoldDB" id="A0A1J5PT21"/>